<dbReference type="Proteomes" id="UP001064048">
    <property type="component" value="Chromosome 13"/>
</dbReference>
<keyword evidence="2" id="KW-1185">Reference proteome</keyword>
<proteinExistence type="predicted"/>
<organism evidence="1 2">
    <name type="scientific">Choristoneura fumiferana</name>
    <name type="common">Spruce budworm moth</name>
    <name type="synonym">Archips fumiferana</name>
    <dbReference type="NCBI Taxonomy" id="7141"/>
    <lineage>
        <taxon>Eukaryota</taxon>
        <taxon>Metazoa</taxon>
        <taxon>Ecdysozoa</taxon>
        <taxon>Arthropoda</taxon>
        <taxon>Hexapoda</taxon>
        <taxon>Insecta</taxon>
        <taxon>Pterygota</taxon>
        <taxon>Neoptera</taxon>
        <taxon>Endopterygota</taxon>
        <taxon>Lepidoptera</taxon>
        <taxon>Glossata</taxon>
        <taxon>Ditrysia</taxon>
        <taxon>Tortricoidea</taxon>
        <taxon>Tortricidae</taxon>
        <taxon>Tortricinae</taxon>
        <taxon>Choristoneura</taxon>
    </lineage>
</organism>
<protein>
    <submittedName>
        <fullName evidence="1">Uncharacterized protein</fullName>
    </submittedName>
</protein>
<name>A0ACC0JA83_CHOFU</name>
<sequence>MRVLACALLAALALLRGSGGVPTPGTEAGIGGGSPEPAPAPVHQRFPHAVLFGGTCGGTIISARWVLTAAHCTIFSAADYVVAGTSRSDDGSGEIRRVARLVIHPKFTVGARWDFLLAELEEPLTLDGASIAAVPLDDDPYIQEYLSVGYAGYGAAIHGDLMRQEMHGMALQVLSDEECAQLQQFQAEDMKMSSLPL</sequence>
<evidence type="ECO:0000313" key="2">
    <source>
        <dbReference type="Proteomes" id="UP001064048"/>
    </source>
</evidence>
<accession>A0ACC0JA83</accession>
<evidence type="ECO:0000313" key="1">
    <source>
        <dbReference type="EMBL" id="KAI8421040.1"/>
    </source>
</evidence>
<gene>
    <name evidence="1" type="ORF">MSG28_008169</name>
</gene>
<comment type="caution">
    <text evidence="1">The sequence shown here is derived from an EMBL/GenBank/DDBJ whole genome shotgun (WGS) entry which is preliminary data.</text>
</comment>
<reference evidence="1 2" key="1">
    <citation type="journal article" date="2022" name="Genome Biol. Evol.">
        <title>The Spruce Budworm Genome: Reconstructing the Evolutionary History of Antifreeze Proteins.</title>
        <authorList>
            <person name="Beliveau C."/>
            <person name="Gagne P."/>
            <person name="Picq S."/>
            <person name="Vernygora O."/>
            <person name="Keeling C.I."/>
            <person name="Pinkney K."/>
            <person name="Doucet D."/>
            <person name="Wen F."/>
            <person name="Johnston J.S."/>
            <person name="Maaroufi H."/>
            <person name="Boyle B."/>
            <person name="Laroche J."/>
            <person name="Dewar K."/>
            <person name="Juretic N."/>
            <person name="Blackburn G."/>
            <person name="Nisole A."/>
            <person name="Brunet B."/>
            <person name="Brandao M."/>
            <person name="Lumley L."/>
            <person name="Duan J."/>
            <person name="Quan G."/>
            <person name="Lucarotti C.J."/>
            <person name="Roe A.D."/>
            <person name="Sperling F.A.H."/>
            <person name="Levesque R.C."/>
            <person name="Cusson M."/>
        </authorList>
    </citation>
    <scope>NUCLEOTIDE SEQUENCE [LARGE SCALE GENOMIC DNA]</scope>
    <source>
        <strain evidence="1">Glfc:IPQL:Cfum</strain>
    </source>
</reference>
<dbReference type="EMBL" id="CM046113">
    <property type="protein sequence ID" value="KAI8421040.1"/>
    <property type="molecule type" value="Genomic_DNA"/>
</dbReference>